<dbReference type="AlphaFoldDB" id="E9J9F5"/>
<gene>
    <name evidence="1" type="ORF">SINV_10127</name>
</gene>
<sequence>MLSILCSDTLYKQVYVIGIYFGKGKQDNPNTFLEMFDLRFTGENERFTKLTRCLSVMHSVSIIKLEKQILYKSPHLGLQLVSNVVLDYMHLVCLGSMHKLMSMDVQTTECTIINKQY</sequence>
<organism>
    <name type="scientific">Solenopsis invicta</name>
    <name type="common">Red imported fire ant</name>
    <name type="synonym">Solenopsis wagneri</name>
    <dbReference type="NCBI Taxonomy" id="13686"/>
    <lineage>
        <taxon>Eukaryota</taxon>
        <taxon>Metazoa</taxon>
        <taxon>Ecdysozoa</taxon>
        <taxon>Arthropoda</taxon>
        <taxon>Hexapoda</taxon>
        <taxon>Insecta</taxon>
        <taxon>Pterygota</taxon>
        <taxon>Neoptera</taxon>
        <taxon>Endopterygota</taxon>
        <taxon>Hymenoptera</taxon>
        <taxon>Apocrita</taxon>
        <taxon>Aculeata</taxon>
        <taxon>Formicoidea</taxon>
        <taxon>Formicidae</taxon>
        <taxon>Myrmicinae</taxon>
        <taxon>Solenopsis</taxon>
    </lineage>
</organism>
<dbReference type="EMBL" id="GL769304">
    <property type="protein sequence ID" value="EFZ10547.1"/>
    <property type="molecule type" value="Genomic_DNA"/>
</dbReference>
<dbReference type="HOGENOM" id="CLU_2087846_0_0_1"/>
<evidence type="ECO:0000313" key="1">
    <source>
        <dbReference type="EMBL" id="EFZ10547.1"/>
    </source>
</evidence>
<protein>
    <submittedName>
        <fullName evidence="1">Uncharacterized protein</fullName>
    </submittedName>
</protein>
<proteinExistence type="predicted"/>
<accession>E9J9F5</accession>
<reference evidence="1" key="1">
    <citation type="journal article" date="2011" name="Proc. Natl. Acad. Sci. U.S.A.">
        <title>The genome of the fire ant Solenopsis invicta.</title>
        <authorList>
            <person name="Wurm Y."/>
            <person name="Wang J."/>
            <person name="Riba-Grognuz O."/>
            <person name="Corona M."/>
            <person name="Nygaard S."/>
            <person name="Hunt B.G."/>
            <person name="Ingram K.K."/>
            <person name="Falquet L."/>
            <person name="Nipitwattanaphon M."/>
            <person name="Gotzek D."/>
            <person name="Dijkstra M.B."/>
            <person name="Oettler J."/>
            <person name="Comtesse F."/>
            <person name="Shih C.J."/>
            <person name="Wu W.J."/>
            <person name="Yang C.C."/>
            <person name="Thomas J."/>
            <person name="Beaudoing E."/>
            <person name="Pradervand S."/>
            <person name="Flegel V."/>
            <person name="Cook E.D."/>
            <person name="Fabbretti R."/>
            <person name="Stockinger H."/>
            <person name="Long L."/>
            <person name="Farmerie W.G."/>
            <person name="Oakey J."/>
            <person name="Boomsma J.J."/>
            <person name="Pamilo P."/>
            <person name="Yi S.V."/>
            <person name="Heinze J."/>
            <person name="Goodisman M.A."/>
            <person name="Farinelli L."/>
            <person name="Harshman K."/>
            <person name="Hulo N."/>
            <person name="Cerutti L."/>
            <person name="Xenarios I."/>
            <person name="Shoemaker D."/>
            <person name="Keller L."/>
        </authorList>
    </citation>
    <scope>NUCLEOTIDE SEQUENCE [LARGE SCALE GENOMIC DNA]</scope>
</reference>
<feature type="non-terminal residue" evidence="1">
    <location>
        <position position="117"/>
    </location>
</feature>
<name>E9J9F5_SOLIN</name>